<name>F8GM98_CUPNN</name>
<proteinExistence type="predicted"/>
<dbReference type="EMBL" id="CP002878">
    <property type="protein sequence ID" value="AEI80117.1"/>
    <property type="molecule type" value="Genomic_DNA"/>
</dbReference>
<evidence type="ECO:0000313" key="3">
    <source>
        <dbReference type="Proteomes" id="UP000006798"/>
    </source>
</evidence>
<sequence>MLSGCVAEEDAAIEPPAGLNYSMPSASYVQGEAIVPNRPSASGGAIARYMVAPPLPAGLSLDEGTVSSPGRRQPPRLPRSTL</sequence>
<reference evidence="2 3" key="1">
    <citation type="journal article" date="2011" name="J. Bacteriol.">
        <title>Complete genome sequence of the type strain Cupriavidus necator N-1.</title>
        <authorList>
            <person name="Poehlein A."/>
            <person name="Kusian B."/>
            <person name="Friedrich B."/>
            <person name="Daniel R."/>
            <person name="Bowien B."/>
        </authorList>
    </citation>
    <scope>NUCLEOTIDE SEQUENCE [LARGE SCALE GENOMIC DNA]</scope>
    <source>
        <strain evidence="3">ATCC 43291 / DSM 13513 / CCUG 52238 / LMG 8453 / N-1</strain>
    </source>
</reference>
<accession>F8GM98</accession>
<organism evidence="2 3">
    <name type="scientific">Cupriavidus necator (strain ATCC 43291 / DSM 13513 / CCUG 52238 / LMG 8453 / N-1)</name>
    <name type="common">Ralstonia eutropha</name>
    <dbReference type="NCBI Taxonomy" id="1042878"/>
    <lineage>
        <taxon>Bacteria</taxon>
        <taxon>Pseudomonadati</taxon>
        <taxon>Pseudomonadota</taxon>
        <taxon>Betaproteobacteria</taxon>
        <taxon>Burkholderiales</taxon>
        <taxon>Burkholderiaceae</taxon>
        <taxon>Cupriavidus</taxon>
    </lineage>
</organism>
<dbReference type="AlphaFoldDB" id="F8GM98"/>
<dbReference type="Proteomes" id="UP000006798">
    <property type="component" value="Chromosome 2"/>
</dbReference>
<dbReference type="HOGENOM" id="CLU_2552551_0_0_4"/>
<evidence type="ECO:0000256" key="1">
    <source>
        <dbReference type="SAM" id="MobiDB-lite"/>
    </source>
</evidence>
<protein>
    <submittedName>
        <fullName evidence="2">Uncharacterized protein</fullName>
    </submittedName>
</protein>
<gene>
    <name evidence="2" type="ordered locus">CNE_2c11510</name>
</gene>
<evidence type="ECO:0000313" key="2">
    <source>
        <dbReference type="EMBL" id="AEI80117.1"/>
    </source>
</evidence>
<dbReference type="KEGG" id="cnc:CNE_2c11510"/>
<feature type="region of interest" description="Disordered" evidence="1">
    <location>
        <begin position="58"/>
        <end position="82"/>
    </location>
</feature>